<accession>I2GFK1</accession>
<sequence length="166" mass="18887">MITDTLIQTERLILKPMEPTMREELHPIFTDSSVRRYLMDNKIVGIDWVDDVTAASQRQFEEGSCGLWAIYQKQERTIIGFCGYIMFDQLQLGYGLLPNYWGQGYATEASRAVVNYGFRQAGMTEIIAAADVPNTASFGVMKRLGMTFWKTEGALAYYRLPMNNAN</sequence>
<dbReference type="GO" id="GO:0016747">
    <property type="term" value="F:acyltransferase activity, transferring groups other than amino-acyl groups"/>
    <property type="evidence" value="ECO:0007669"/>
    <property type="project" value="InterPro"/>
</dbReference>
<dbReference type="PANTHER" id="PTHR43792">
    <property type="entry name" value="GNAT FAMILY, PUTATIVE (AFU_ORTHOLOGUE AFUA_3G00765)-RELATED-RELATED"/>
    <property type="match status" value="1"/>
</dbReference>
<feature type="domain" description="N-acetyltransferase" evidence="1">
    <location>
        <begin position="12"/>
        <end position="163"/>
    </location>
</feature>
<evidence type="ECO:0000313" key="3">
    <source>
        <dbReference type="Proteomes" id="UP000009309"/>
    </source>
</evidence>
<dbReference type="InterPro" id="IPR000182">
    <property type="entry name" value="GNAT_dom"/>
</dbReference>
<dbReference type="SUPFAM" id="SSF55729">
    <property type="entry name" value="Acyl-CoA N-acyltransferases (Nat)"/>
    <property type="match status" value="1"/>
</dbReference>
<proteinExistence type="predicted"/>
<dbReference type="STRING" id="1185876.BN8_01693"/>
<dbReference type="Gene3D" id="3.40.630.30">
    <property type="match status" value="1"/>
</dbReference>
<dbReference type="RefSeq" id="WP_009281260.1">
    <property type="nucleotide sequence ID" value="NZ_CAIT01000005.1"/>
</dbReference>
<dbReference type="Proteomes" id="UP000009309">
    <property type="component" value="Unassembled WGS sequence"/>
</dbReference>
<dbReference type="PROSITE" id="PS51186">
    <property type="entry name" value="GNAT"/>
    <property type="match status" value="1"/>
</dbReference>
<dbReference type="eggNOG" id="COG1670">
    <property type="taxonomic scope" value="Bacteria"/>
</dbReference>
<evidence type="ECO:0000313" key="2">
    <source>
        <dbReference type="EMBL" id="CCH52676.1"/>
    </source>
</evidence>
<protein>
    <submittedName>
        <fullName evidence="2">Putative N-acetyltransferase p20</fullName>
    </submittedName>
</protein>
<keyword evidence="2" id="KW-0808">Transferase</keyword>
<organism evidence="2 3">
    <name type="scientific">Fibrisoma limi BUZ 3</name>
    <dbReference type="NCBI Taxonomy" id="1185876"/>
    <lineage>
        <taxon>Bacteria</taxon>
        <taxon>Pseudomonadati</taxon>
        <taxon>Bacteroidota</taxon>
        <taxon>Cytophagia</taxon>
        <taxon>Cytophagales</taxon>
        <taxon>Spirosomataceae</taxon>
        <taxon>Fibrisoma</taxon>
    </lineage>
</organism>
<gene>
    <name evidence="2" type="primary">p20</name>
    <name evidence="2" type="ORF">BN8_01693</name>
</gene>
<dbReference type="Pfam" id="PF13302">
    <property type="entry name" value="Acetyltransf_3"/>
    <property type="match status" value="1"/>
</dbReference>
<dbReference type="EMBL" id="CAIT01000005">
    <property type="protein sequence ID" value="CCH52676.1"/>
    <property type="molecule type" value="Genomic_DNA"/>
</dbReference>
<reference evidence="2 3" key="1">
    <citation type="journal article" date="2012" name="J. Bacteriol.">
        <title>Genome Sequence of the Filamentous Bacterium Fibrisoma limi BUZ 3T.</title>
        <authorList>
            <person name="Filippini M."/>
            <person name="Qi W."/>
            <person name="Jaenicke S."/>
            <person name="Goesmann A."/>
            <person name="Smits T.H."/>
            <person name="Bagheri H.C."/>
        </authorList>
    </citation>
    <scope>NUCLEOTIDE SEQUENCE [LARGE SCALE GENOMIC DNA]</scope>
    <source>
        <strain evidence="3">BUZ 3T</strain>
    </source>
</reference>
<keyword evidence="3" id="KW-1185">Reference proteome</keyword>
<dbReference type="OrthoDB" id="9788916at2"/>
<comment type="caution">
    <text evidence="2">The sequence shown here is derived from an EMBL/GenBank/DDBJ whole genome shotgun (WGS) entry which is preliminary data.</text>
</comment>
<dbReference type="PANTHER" id="PTHR43792:SF1">
    <property type="entry name" value="N-ACETYLTRANSFERASE DOMAIN-CONTAINING PROTEIN"/>
    <property type="match status" value="1"/>
</dbReference>
<dbReference type="AlphaFoldDB" id="I2GFK1"/>
<evidence type="ECO:0000259" key="1">
    <source>
        <dbReference type="PROSITE" id="PS51186"/>
    </source>
</evidence>
<dbReference type="InterPro" id="IPR051531">
    <property type="entry name" value="N-acetyltransferase"/>
</dbReference>
<dbReference type="InterPro" id="IPR016181">
    <property type="entry name" value="Acyl_CoA_acyltransferase"/>
</dbReference>
<name>I2GFK1_9BACT</name>